<keyword evidence="3" id="KW-1185">Reference proteome</keyword>
<protein>
    <recommendedName>
        <fullName evidence="1">SGNH hydrolase-type esterase domain-containing protein</fullName>
    </recommendedName>
</protein>
<dbReference type="InterPro" id="IPR051532">
    <property type="entry name" value="Ester_Hydrolysis_Enzymes"/>
</dbReference>
<dbReference type="EMBL" id="CAJVAS010000007">
    <property type="protein sequence ID" value="CAG7617993.1"/>
    <property type="molecule type" value="Genomic_DNA"/>
</dbReference>
<organism evidence="2 3">
    <name type="scientific">Paenibacillus solanacearum</name>
    <dbReference type="NCBI Taxonomy" id="2048548"/>
    <lineage>
        <taxon>Bacteria</taxon>
        <taxon>Bacillati</taxon>
        <taxon>Bacillota</taxon>
        <taxon>Bacilli</taxon>
        <taxon>Bacillales</taxon>
        <taxon>Paenibacillaceae</taxon>
        <taxon>Paenibacillus</taxon>
    </lineage>
</organism>
<dbReference type="InterPro" id="IPR013830">
    <property type="entry name" value="SGNH_hydro"/>
</dbReference>
<evidence type="ECO:0000313" key="3">
    <source>
        <dbReference type="Proteomes" id="UP000693672"/>
    </source>
</evidence>
<gene>
    <name evidence="2" type="ORF">PAESOLCIP111_02071</name>
</gene>
<dbReference type="Pfam" id="PF14606">
    <property type="entry name" value="Lipase_GDSL_3"/>
    <property type="match status" value="1"/>
</dbReference>
<evidence type="ECO:0000259" key="1">
    <source>
        <dbReference type="Pfam" id="PF14606"/>
    </source>
</evidence>
<feature type="domain" description="SGNH hydrolase-type esterase" evidence="1">
    <location>
        <begin position="156"/>
        <end position="329"/>
    </location>
</feature>
<dbReference type="Proteomes" id="UP000693672">
    <property type="component" value="Unassembled WGS sequence"/>
</dbReference>
<dbReference type="AlphaFoldDB" id="A0A916K2X7"/>
<reference evidence="2" key="1">
    <citation type="submission" date="2021-06" db="EMBL/GenBank/DDBJ databases">
        <authorList>
            <person name="Criscuolo A."/>
        </authorList>
    </citation>
    <scope>NUCLEOTIDE SEQUENCE</scope>
    <source>
        <strain evidence="2">CIP111600</strain>
    </source>
</reference>
<evidence type="ECO:0000313" key="2">
    <source>
        <dbReference type="EMBL" id="CAG7617993.1"/>
    </source>
</evidence>
<name>A0A916K2X7_9BACL</name>
<comment type="caution">
    <text evidence="2">The sequence shown here is derived from an EMBL/GenBank/DDBJ whole genome shotgun (WGS) entry which is preliminary data.</text>
</comment>
<accession>A0A916K2X7</accession>
<sequence length="350" mass="39359">MIVNNVLFHNVSELERREHLPGLRLQRFPKAVREGLGDKGRTRAVQSNNCEIRFATDARTVRVTLSSVESGGKLWVFKGDFFHSAHQLQAGAMQTITLEKPERFAEVAPERLHNRAFSPNVWRIFFERFGAVFHDIDAFGHEVRPPAASELPKLKFVAYGSSITQGAGAVSHYNGYVQQAARRLEADVLNLGLSGSCLCEQAVADHIASRGDWDFAFLEIGVNMRSVFTVEQFEIRASYLLDQVIALNPSKPVFLTTIYPNRATYFNESKHALTDHEKRYNDVLRNYAAAKAHPQLHLVEGADILTDFTALTSDLIHPSDYGHMLMGERLAGIMRPIAEQLRAQREQGEL</sequence>
<dbReference type="PANTHER" id="PTHR30383">
    <property type="entry name" value="THIOESTERASE 1/PROTEASE 1/LYSOPHOSPHOLIPASE L1"/>
    <property type="match status" value="1"/>
</dbReference>
<proteinExistence type="predicted"/>
<dbReference type="RefSeq" id="WP_218091862.1">
    <property type="nucleotide sequence ID" value="NZ_CAJVAS010000007.1"/>
</dbReference>